<keyword evidence="5" id="KW-1185">Reference proteome</keyword>
<feature type="region of interest" description="Disordered" evidence="1">
    <location>
        <begin position="271"/>
        <end position="297"/>
    </location>
</feature>
<feature type="domain" description="DUF547" evidence="2">
    <location>
        <begin position="354"/>
        <end position="488"/>
    </location>
</feature>
<evidence type="ECO:0000313" key="5">
    <source>
        <dbReference type="Proteomes" id="UP000593562"/>
    </source>
</evidence>
<dbReference type="PANTHER" id="PTHR23054">
    <property type="entry name" value="TERNARY COMPLEX FACTOR MIP1, LEUCINE-ZIPPER-RELATED"/>
    <property type="match status" value="1"/>
</dbReference>
<dbReference type="AlphaFoldDB" id="A0A7J7DXL6"/>
<dbReference type="Pfam" id="PF04784">
    <property type="entry name" value="DUF547"/>
    <property type="match status" value="1"/>
</dbReference>
<name>A0A7J7DXL6_TRIWF</name>
<reference evidence="4 5" key="1">
    <citation type="journal article" date="2020" name="Nat. Commun.">
        <title>Genome of Tripterygium wilfordii and identification of cytochrome P450 involved in triptolide biosynthesis.</title>
        <authorList>
            <person name="Tu L."/>
            <person name="Su P."/>
            <person name="Zhang Z."/>
            <person name="Gao L."/>
            <person name="Wang J."/>
            <person name="Hu T."/>
            <person name="Zhou J."/>
            <person name="Zhang Y."/>
            <person name="Zhao Y."/>
            <person name="Liu Y."/>
            <person name="Song Y."/>
            <person name="Tong Y."/>
            <person name="Lu Y."/>
            <person name="Yang J."/>
            <person name="Xu C."/>
            <person name="Jia M."/>
            <person name="Peters R.J."/>
            <person name="Huang L."/>
            <person name="Gao W."/>
        </authorList>
    </citation>
    <scope>NUCLEOTIDE SEQUENCE [LARGE SCALE GENOMIC DNA]</scope>
    <source>
        <strain evidence="5">cv. XIE 37</strain>
        <tissue evidence="4">Leaf</tissue>
    </source>
</reference>
<accession>A0A7J7DXL6</accession>
<evidence type="ECO:0008006" key="6">
    <source>
        <dbReference type="Google" id="ProtNLM"/>
    </source>
</evidence>
<evidence type="ECO:0000313" key="4">
    <source>
        <dbReference type="EMBL" id="KAF5751128.1"/>
    </source>
</evidence>
<dbReference type="Pfam" id="PF14389">
    <property type="entry name" value="Lzipper-MIP1"/>
    <property type="match status" value="1"/>
</dbReference>
<dbReference type="InterPro" id="IPR025757">
    <property type="entry name" value="MIP1_Leuzipper"/>
</dbReference>
<gene>
    <name evidence="4" type="ORF">HS088_TW02G00138</name>
</gene>
<organism evidence="4 5">
    <name type="scientific">Tripterygium wilfordii</name>
    <name type="common">Thunder God vine</name>
    <dbReference type="NCBI Taxonomy" id="458696"/>
    <lineage>
        <taxon>Eukaryota</taxon>
        <taxon>Viridiplantae</taxon>
        <taxon>Streptophyta</taxon>
        <taxon>Embryophyta</taxon>
        <taxon>Tracheophyta</taxon>
        <taxon>Spermatophyta</taxon>
        <taxon>Magnoliopsida</taxon>
        <taxon>eudicotyledons</taxon>
        <taxon>Gunneridae</taxon>
        <taxon>Pentapetalae</taxon>
        <taxon>rosids</taxon>
        <taxon>fabids</taxon>
        <taxon>Celastrales</taxon>
        <taxon>Celastraceae</taxon>
        <taxon>Tripterygium</taxon>
    </lineage>
</organism>
<dbReference type="PANTHER" id="PTHR23054:SF20">
    <property type="entry name" value="DUF547 DOMAIN-CONTAINING PROTEIN"/>
    <property type="match status" value="1"/>
</dbReference>
<proteinExistence type="predicted"/>
<evidence type="ECO:0000259" key="3">
    <source>
        <dbReference type="Pfam" id="PF14389"/>
    </source>
</evidence>
<evidence type="ECO:0000256" key="1">
    <source>
        <dbReference type="SAM" id="MobiDB-lite"/>
    </source>
</evidence>
<evidence type="ECO:0000259" key="2">
    <source>
        <dbReference type="Pfam" id="PF04784"/>
    </source>
</evidence>
<feature type="domain" description="Ternary complex factor MIP1 leucine-zipper" evidence="3">
    <location>
        <begin position="19"/>
        <end position="97"/>
    </location>
</feature>
<dbReference type="Proteomes" id="UP000593562">
    <property type="component" value="Unassembled WGS sequence"/>
</dbReference>
<feature type="compositionally biased region" description="Polar residues" evidence="1">
    <location>
        <begin position="277"/>
        <end position="297"/>
    </location>
</feature>
<dbReference type="InterPro" id="IPR006869">
    <property type="entry name" value="DUF547"/>
</dbReference>
<protein>
    <recommendedName>
        <fullName evidence="6">Electron transporter</fullName>
    </recommendedName>
</protein>
<dbReference type="InParanoid" id="A0A7J7DXL6"/>
<dbReference type="EMBL" id="JAAARO010000002">
    <property type="protein sequence ID" value="KAF5751128.1"/>
    <property type="molecule type" value="Genomic_DNA"/>
</dbReference>
<sequence length="567" mass="65217">MGQLKHCVEAKKRQLPNLEAQNSLKQEIEHLQELLWDQFTERCALEKALSHKPFSYETMSDTSIPKPAKDLMKEVALLELEIVYLERYLLSMYRKKIYQEVSPMSTMDETLKSNSSMHKGKFPEVPGPNITSTKDNTVLHSSHLISPRKSVENRSEDLSDKWVNHGLIDSIVHRSHSSLSHRSTRISPPMKSLVNAVDSYHSLPLSMLEVTNYNGSFNPDHIGTCTCNHGLETPNDLSKEIIKCISSIYCELTDPPLINLDYSSSPISYSSSVNGSPAQGQGNTRSPQSRKFSSFNSKFDNPFHIRESNEFNGPYCMMAKVEQICRDSQKLRDIEHKLQKFRSLVYQLEQVDPRKLKHEEKLAFWINVHNALVMHAFLVYGIPQSSTKRMSILLKAAYNVGGHDISVDMIQTSILGCRLPRPGQWLRVLFSSKMKFKIEDGKRAYALDHPEPRLCFALCSGSYSDPAVRVYTSKRVFEELETAKEEYIQSSFNLHKEKKILLPKIVEAFAKDSDLCLAGLVEMVEHFMPDFWRKNIRQCQHKKLMKNIEWIPHNFAFRYLLSKELLR</sequence>
<comment type="caution">
    <text evidence="4">The sequence shown here is derived from an EMBL/GenBank/DDBJ whole genome shotgun (WGS) entry which is preliminary data.</text>
</comment>